<evidence type="ECO:0000256" key="4">
    <source>
        <dbReference type="ARBA" id="ARBA00022519"/>
    </source>
</evidence>
<keyword evidence="4 9" id="KW-0997">Cell inner membrane</keyword>
<reference evidence="11 12" key="1">
    <citation type="submission" date="2024-10" db="EMBL/GenBank/DDBJ databases">
        <title>The Natural Products Discovery Center: Release of the First 8490 Sequenced Strains for Exploring Actinobacteria Biosynthetic Diversity.</title>
        <authorList>
            <person name="Kalkreuter E."/>
            <person name="Kautsar S.A."/>
            <person name="Yang D."/>
            <person name="Bader C.D."/>
            <person name="Teijaro C.N."/>
            <person name="Fluegel L."/>
            <person name="Davis C.M."/>
            <person name="Simpson J.R."/>
            <person name="Lauterbach L."/>
            <person name="Steele A.D."/>
            <person name="Gui C."/>
            <person name="Meng S."/>
            <person name="Li G."/>
            <person name="Viehrig K."/>
            <person name="Ye F."/>
            <person name="Su P."/>
            <person name="Kiefer A.F."/>
            <person name="Nichols A."/>
            <person name="Cepeda A.J."/>
            <person name="Yan W."/>
            <person name="Fan B."/>
            <person name="Jiang Y."/>
            <person name="Adhikari A."/>
            <person name="Zheng C.-J."/>
            <person name="Schuster L."/>
            <person name="Cowan T.M."/>
            <person name="Smanski M.J."/>
            <person name="Chevrette M.G."/>
            <person name="De Carvalho L.P.S."/>
            <person name="Shen B."/>
        </authorList>
    </citation>
    <scope>NUCLEOTIDE SEQUENCE [LARGE SCALE GENOMIC DNA]</scope>
    <source>
        <strain evidence="11 12">NPDC077409</strain>
    </source>
</reference>
<evidence type="ECO:0000256" key="6">
    <source>
        <dbReference type="ARBA" id="ARBA00022989"/>
    </source>
</evidence>
<protein>
    <recommendedName>
        <fullName evidence="9">TRAP transporter small permease protein</fullName>
    </recommendedName>
</protein>
<feature type="transmembrane region" description="Helical" evidence="9">
    <location>
        <begin position="136"/>
        <end position="156"/>
    </location>
</feature>
<evidence type="ECO:0000256" key="8">
    <source>
        <dbReference type="ARBA" id="ARBA00038436"/>
    </source>
</evidence>
<evidence type="ECO:0000256" key="1">
    <source>
        <dbReference type="ARBA" id="ARBA00004429"/>
    </source>
</evidence>
<dbReference type="Pfam" id="PF04290">
    <property type="entry name" value="DctQ"/>
    <property type="match status" value="1"/>
</dbReference>
<keyword evidence="5 9" id="KW-0812">Transmembrane</keyword>
<gene>
    <name evidence="11" type="ORF">ACIGG6_10620</name>
</gene>
<dbReference type="PANTHER" id="PTHR35011">
    <property type="entry name" value="2,3-DIKETO-L-GULONATE TRAP TRANSPORTER SMALL PERMEASE PROTEIN YIAM"/>
    <property type="match status" value="1"/>
</dbReference>
<comment type="subunit">
    <text evidence="9">The complex comprises the extracytoplasmic solute receptor protein and the two transmembrane proteins.</text>
</comment>
<evidence type="ECO:0000256" key="9">
    <source>
        <dbReference type="RuleBase" id="RU369079"/>
    </source>
</evidence>
<dbReference type="InterPro" id="IPR007387">
    <property type="entry name" value="TRAP_DctQ"/>
</dbReference>
<name>A0ABW8BUV5_9GAMM</name>
<evidence type="ECO:0000256" key="7">
    <source>
        <dbReference type="ARBA" id="ARBA00023136"/>
    </source>
</evidence>
<evidence type="ECO:0000256" key="2">
    <source>
        <dbReference type="ARBA" id="ARBA00022448"/>
    </source>
</evidence>
<dbReference type="EMBL" id="JBITWC010000015">
    <property type="protein sequence ID" value="MFI8750443.1"/>
    <property type="molecule type" value="Genomic_DNA"/>
</dbReference>
<comment type="similarity">
    <text evidence="8 9">Belongs to the TRAP transporter small permease family.</text>
</comment>
<sequence length="162" mass="17835">MKFSIKFLSKLGFQSGRGGIVIAELALVGLMLLTVYAVLARYVFRSPSIHALEVSQYLLLVISWMSIGWVLIVGRHVRMEALYNVLPRTLKLSANLISKLAIILFSGVLIWAGSVNVMTALEKGYRSSSLLSFPMWVPYLLIPLGGILLLLAALSISPKETE</sequence>
<evidence type="ECO:0000259" key="10">
    <source>
        <dbReference type="Pfam" id="PF04290"/>
    </source>
</evidence>
<keyword evidence="3" id="KW-1003">Cell membrane</keyword>
<comment type="function">
    <text evidence="9">Part of the tripartite ATP-independent periplasmic (TRAP) transport system.</text>
</comment>
<evidence type="ECO:0000256" key="5">
    <source>
        <dbReference type="ARBA" id="ARBA00022692"/>
    </source>
</evidence>
<feature type="domain" description="Tripartite ATP-independent periplasmic transporters DctQ component" evidence="10">
    <location>
        <begin position="30"/>
        <end position="154"/>
    </location>
</feature>
<dbReference type="InterPro" id="IPR055348">
    <property type="entry name" value="DctQ"/>
</dbReference>
<proteinExistence type="inferred from homology"/>
<accession>A0ABW8BUV5</accession>
<keyword evidence="2 9" id="KW-0813">Transport</keyword>
<dbReference type="PANTHER" id="PTHR35011:SF10">
    <property type="entry name" value="TRAP TRANSPORTER SMALL PERMEASE PROTEIN"/>
    <property type="match status" value="1"/>
</dbReference>
<organism evidence="11 12">
    <name type="scientific">Vreelandella lionensis</name>
    <dbReference type="NCBI Taxonomy" id="1144478"/>
    <lineage>
        <taxon>Bacteria</taxon>
        <taxon>Pseudomonadati</taxon>
        <taxon>Pseudomonadota</taxon>
        <taxon>Gammaproteobacteria</taxon>
        <taxon>Oceanospirillales</taxon>
        <taxon>Halomonadaceae</taxon>
        <taxon>Vreelandella</taxon>
    </lineage>
</organism>
<evidence type="ECO:0000313" key="11">
    <source>
        <dbReference type="EMBL" id="MFI8750443.1"/>
    </source>
</evidence>
<keyword evidence="7 9" id="KW-0472">Membrane</keyword>
<evidence type="ECO:0000313" key="12">
    <source>
        <dbReference type="Proteomes" id="UP001614338"/>
    </source>
</evidence>
<dbReference type="Proteomes" id="UP001614338">
    <property type="component" value="Unassembled WGS sequence"/>
</dbReference>
<feature type="transmembrane region" description="Helical" evidence="9">
    <location>
        <begin position="56"/>
        <end position="75"/>
    </location>
</feature>
<dbReference type="RefSeq" id="WP_399844398.1">
    <property type="nucleotide sequence ID" value="NZ_JBITWC010000015.1"/>
</dbReference>
<evidence type="ECO:0000256" key="3">
    <source>
        <dbReference type="ARBA" id="ARBA00022475"/>
    </source>
</evidence>
<comment type="caution">
    <text evidence="11">The sequence shown here is derived from an EMBL/GenBank/DDBJ whole genome shotgun (WGS) entry which is preliminary data.</text>
</comment>
<keyword evidence="12" id="KW-1185">Reference proteome</keyword>
<feature type="transmembrane region" description="Helical" evidence="9">
    <location>
        <begin position="96"/>
        <end position="116"/>
    </location>
</feature>
<feature type="transmembrane region" description="Helical" evidence="9">
    <location>
        <begin position="21"/>
        <end position="44"/>
    </location>
</feature>
<comment type="subcellular location">
    <subcellularLocation>
        <location evidence="1 9">Cell inner membrane</location>
        <topology evidence="1 9">Multi-pass membrane protein</topology>
    </subcellularLocation>
</comment>
<keyword evidence="6 9" id="KW-1133">Transmembrane helix</keyword>